<dbReference type="AlphaFoldDB" id="A0A9D1JVL6"/>
<dbReference type="InterPro" id="IPR021416">
    <property type="entry name" value="DUF3048_N"/>
</dbReference>
<evidence type="ECO:0000256" key="1">
    <source>
        <dbReference type="SAM" id="MobiDB-lite"/>
    </source>
</evidence>
<evidence type="ECO:0000256" key="2">
    <source>
        <dbReference type="SAM" id="SignalP"/>
    </source>
</evidence>
<dbReference type="Proteomes" id="UP000824001">
    <property type="component" value="Unassembled WGS sequence"/>
</dbReference>
<evidence type="ECO:0000259" key="4">
    <source>
        <dbReference type="Pfam" id="PF17479"/>
    </source>
</evidence>
<accession>A0A9D1JVL6</accession>
<feature type="signal peptide" evidence="2">
    <location>
        <begin position="1"/>
        <end position="21"/>
    </location>
</feature>
<keyword evidence="2" id="KW-0732">Signal</keyword>
<name>A0A9D1JVL6_9FIRM</name>
<evidence type="ECO:0000259" key="3">
    <source>
        <dbReference type="Pfam" id="PF11258"/>
    </source>
</evidence>
<feature type="domain" description="DUF3048" evidence="4">
    <location>
        <begin position="237"/>
        <end position="347"/>
    </location>
</feature>
<proteinExistence type="predicted"/>
<comment type="caution">
    <text evidence="5">The sequence shown here is derived from an EMBL/GenBank/DDBJ whole genome shotgun (WGS) entry which is preliminary data.</text>
</comment>
<evidence type="ECO:0000313" key="5">
    <source>
        <dbReference type="EMBL" id="HIS67705.1"/>
    </source>
</evidence>
<protein>
    <submittedName>
        <fullName evidence="5">DUF3048 domain-containing protein</fullName>
    </submittedName>
</protein>
<dbReference type="InterPro" id="IPR035328">
    <property type="entry name" value="DUF3048_C"/>
</dbReference>
<dbReference type="Gene3D" id="3.50.90.10">
    <property type="entry name" value="YerB-like"/>
    <property type="match status" value="1"/>
</dbReference>
<dbReference type="PROSITE" id="PS51257">
    <property type="entry name" value="PROKAR_LIPOPROTEIN"/>
    <property type="match status" value="1"/>
</dbReference>
<dbReference type="EMBL" id="DVJK01000261">
    <property type="protein sequence ID" value="HIS67705.1"/>
    <property type="molecule type" value="Genomic_DNA"/>
</dbReference>
<gene>
    <name evidence="5" type="ORF">IAC18_09085</name>
</gene>
<feature type="compositionally biased region" description="Pro residues" evidence="1">
    <location>
        <begin position="45"/>
        <end position="55"/>
    </location>
</feature>
<sequence length="364" mass="39835">MKKLLAAVLCAAMLLALTACGENPSTLPTPDAEDAPSPSASAAPEPSPSPTPAPFTNPLTGEAVEEDISMFRPFGVMINNLPPSLPQRGISDAEILYEIPAEGGVTRMLALFTDISDIESIGTVRSIRPYYAQIAFGYDAIIIHAGGSEAAYSLLRSTGWDHIDGVRETYAAAPFARDPDRIHNGLEHSLFADGAKLMEAIDEKGFELEHEDGEYDYGLSFTEDASAQCTDEAEFAKITFNSYKSMSFDYNAEDGLYYANQYDGEYIDENTGEQVSYTNLLFLHTDIKVIDGYGRLEVRTTGEGDGYFVNGGKYTEIRWERADEYSPFRYYLPDGSELSLGVGHSYVGIMGDDYAAGISFSREE</sequence>
<reference evidence="5" key="2">
    <citation type="journal article" date="2021" name="PeerJ">
        <title>Extensive microbial diversity within the chicken gut microbiome revealed by metagenomics and culture.</title>
        <authorList>
            <person name="Gilroy R."/>
            <person name="Ravi A."/>
            <person name="Getino M."/>
            <person name="Pursley I."/>
            <person name="Horton D.L."/>
            <person name="Alikhan N.F."/>
            <person name="Baker D."/>
            <person name="Gharbi K."/>
            <person name="Hall N."/>
            <person name="Watson M."/>
            <person name="Adriaenssens E.M."/>
            <person name="Foster-Nyarko E."/>
            <person name="Jarju S."/>
            <person name="Secka A."/>
            <person name="Antonio M."/>
            <person name="Oren A."/>
            <person name="Chaudhuri R.R."/>
            <person name="La Ragione R."/>
            <person name="Hildebrand F."/>
            <person name="Pallen M.J."/>
        </authorList>
    </citation>
    <scope>NUCLEOTIDE SEQUENCE</scope>
    <source>
        <strain evidence="5">ChiHjej10B9-9673</strain>
    </source>
</reference>
<feature type="region of interest" description="Disordered" evidence="1">
    <location>
        <begin position="25"/>
        <end position="59"/>
    </location>
</feature>
<dbReference type="Pfam" id="PF11258">
    <property type="entry name" value="DUF3048"/>
    <property type="match status" value="1"/>
</dbReference>
<feature type="compositionally biased region" description="Low complexity" evidence="1">
    <location>
        <begin position="35"/>
        <end position="44"/>
    </location>
</feature>
<dbReference type="InterPro" id="IPR023158">
    <property type="entry name" value="YerB-like_sf"/>
</dbReference>
<dbReference type="SUPFAM" id="SSF159774">
    <property type="entry name" value="YerB-like"/>
    <property type="match status" value="1"/>
</dbReference>
<reference evidence="5" key="1">
    <citation type="submission" date="2020-10" db="EMBL/GenBank/DDBJ databases">
        <authorList>
            <person name="Gilroy R."/>
        </authorList>
    </citation>
    <scope>NUCLEOTIDE SEQUENCE</scope>
    <source>
        <strain evidence="5">ChiHjej10B9-9673</strain>
    </source>
</reference>
<feature type="domain" description="DUF3048" evidence="3">
    <location>
        <begin position="59"/>
        <end position="206"/>
    </location>
</feature>
<organism evidence="5 6">
    <name type="scientific">Candidatus Scatomorpha merdipullorum</name>
    <dbReference type="NCBI Taxonomy" id="2840927"/>
    <lineage>
        <taxon>Bacteria</taxon>
        <taxon>Bacillati</taxon>
        <taxon>Bacillota</taxon>
        <taxon>Clostridia</taxon>
        <taxon>Eubacteriales</taxon>
        <taxon>Candidatus Scatomorpha</taxon>
    </lineage>
</organism>
<feature type="chain" id="PRO_5039169908" evidence="2">
    <location>
        <begin position="22"/>
        <end position="364"/>
    </location>
</feature>
<dbReference type="Pfam" id="PF17479">
    <property type="entry name" value="DUF3048_C"/>
    <property type="match status" value="1"/>
</dbReference>
<evidence type="ECO:0000313" key="6">
    <source>
        <dbReference type="Proteomes" id="UP000824001"/>
    </source>
</evidence>